<name>V7AMQ3_PHAVU</name>
<dbReference type="OrthoDB" id="1937908at2759"/>
<dbReference type="PANTHER" id="PTHR33156">
    <property type="entry name" value="OS02G0230000 PROTEIN"/>
    <property type="match status" value="1"/>
</dbReference>
<dbReference type="PANTHER" id="PTHR33156:SF9">
    <property type="entry name" value="PROTEIN NUCLEAR FUSION DEFECTIVE 6, CHLOROPLASTIC_MITOCHONDRIAL"/>
    <property type="match status" value="1"/>
</dbReference>
<dbReference type="GO" id="GO:0005739">
    <property type="term" value="C:mitochondrion"/>
    <property type="evidence" value="ECO:0007669"/>
    <property type="project" value="TreeGrafter"/>
</dbReference>
<dbReference type="Gramene" id="ESW06545">
    <property type="protein sequence ID" value="ESW06545"/>
    <property type="gene ID" value="PHAVU_010G056600g"/>
</dbReference>
<reference evidence="2" key="1">
    <citation type="journal article" date="2014" name="Nat. Genet.">
        <title>A reference genome for common bean and genome-wide analysis of dual domestications.</title>
        <authorList>
            <person name="Schmutz J."/>
            <person name="McClean P.E."/>
            <person name="Mamidi S."/>
            <person name="Wu G.A."/>
            <person name="Cannon S.B."/>
            <person name="Grimwood J."/>
            <person name="Jenkins J."/>
            <person name="Shu S."/>
            <person name="Song Q."/>
            <person name="Chavarro C."/>
            <person name="Torres-Torres M."/>
            <person name="Geffroy V."/>
            <person name="Moghaddam S.M."/>
            <person name="Gao D."/>
            <person name="Abernathy B."/>
            <person name="Barry K."/>
            <person name="Blair M."/>
            <person name="Brick M.A."/>
            <person name="Chovatia M."/>
            <person name="Gepts P."/>
            <person name="Goodstein D.M."/>
            <person name="Gonzales M."/>
            <person name="Hellsten U."/>
            <person name="Hyten D.L."/>
            <person name="Jia G."/>
            <person name="Kelly J.D."/>
            <person name="Kudrna D."/>
            <person name="Lee R."/>
            <person name="Richard M.M."/>
            <person name="Miklas P.N."/>
            <person name="Osorno J.M."/>
            <person name="Rodrigues J."/>
            <person name="Thareau V."/>
            <person name="Urrea C.A."/>
            <person name="Wang M."/>
            <person name="Yu Y."/>
            <person name="Zhang M."/>
            <person name="Wing R.A."/>
            <person name="Cregan P.B."/>
            <person name="Rokhsar D.S."/>
            <person name="Jackson S.A."/>
        </authorList>
    </citation>
    <scope>NUCLEOTIDE SEQUENCE [LARGE SCALE GENOMIC DNA]</scope>
    <source>
        <strain evidence="2">cv. G19833</strain>
    </source>
</reference>
<sequence length="93" mass="10107">MALFSHCTRRLFSHPSFKSSLRPINNSLLNPTVPLRPSPLLTRTFVYQLGSVQSLLPLYSAVATSRLVSSLSIDSRICGALSLATLCCNFPGP</sequence>
<dbReference type="InterPro" id="IPR043459">
    <property type="entry name" value="NFD6/NOXY2-like"/>
</dbReference>
<evidence type="ECO:0000313" key="1">
    <source>
        <dbReference type="EMBL" id="ESW06545.1"/>
    </source>
</evidence>
<keyword evidence="2" id="KW-1185">Reference proteome</keyword>
<accession>V7AMQ3</accession>
<organism evidence="1 2">
    <name type="scientific">Phaseolus vulgaris</name>
    <name type="common">Kidney bean</name>
    <name type="synonym">French bean</name>
    <dbReference type="NCBI Taxonomy" id="3885"/>
    <lineage>
        <taxon>Eukaryota</taxon>
        <taxon>Viridiplantae</taxon>
        <taxon>Streptophyta</taxon>
        <taxon>Embryophyta</taxon>
        <taxon>Tracheophyta</taxon>
        <taxon>Spermatophyta</taxon>
        <taxon>Magnoliopsida</taxon>
        <taxon>eudicotyledons</taxon>
        <taxon>Gunneridae</taxon>
        <taxon>Pentapetalae</taxon>
        <taxon>rosids</taxon>
        <taxon>fabids</taxon>
        <taxon>Fabales</taxon>
        <taxon>Fabaceae</taxon>
        <taxon>Papilionoideae</taxon>
        <taxon>50 kb inversion clade</taxon>
        <taxon>NPAAA clade</taxon>
        <taxon>indigoferoid/millettioid clade</taxon>
        <taxon>Phaseoleae</taxon>
        <taxon>Phaseolus</taxon>
    </lineage>
</organism>
<protein>
    <submittedName>
        <fullName evidence="1">Uncharacterized protein</fullName>
    </submittedName>
</protein>
<dbReference type="EMBL" id="CM002297">
    <property type="protein sequence ID" value="ESW06545.1"/>
    <property type="molecule type" value="Genomic_DNA"/>
</dbReference>
<gene>
    <name evidence="1" type="ORF">PHAVU_010G056600g</name>
</gene>
<dbReference type="Proteomes" id="UP000000226">
    <property type="component" value="Chromosome 10"/>
</dbReference>
<evidence type="ECO:0000313" key="2">
    <source>
        <dbReference type="Proteomes" id="UP000000226"/>
    </source>
</evidence>
<dbReference type="AlphaFoldDB" id="V7AMQ3"/>
<dbReference type="PhylomeDB" id="V7AMQ3"/>
<proteinExistence type="predicted"/>
<dbReference type="OMA" id="SHATLCC"/>